<dbReference type="AlphaFoldDB" id="A0AAV7MZ06"/>
<organism evidence="2 3">
    <name type="scientific">Pleurodeles waltl</name>
    <name type="common">Iberian ribbed newt</name>
    <dbReference type="NCBI Taxonomy" id="8319"/>
    <lineage>
        <taxon>Eukaryota</taxon>
        <taxon>Metazoa</taxon>
        <taxon>Chordata</taxon>
        <taxon>Craniata</taxon>
        <taxon>Vertebrata</taxon>
        <taxon>Euteleostomi</taxon>
        <taxon>Amphibia</taxon>
        <taxon>Batrachia</taxon>
        <taxon>Caudata</taxon>
        <taxon>Salamandroidea</taxon>
        <taxon>Salamandridae</taxon>
        <taxon>Pleurodelinae</taxon>
        <taxon>Pleurodeles</taxon>
    </lineage>
</organism>
<accession>A0AAV7MZ06</accession>
<evidence type="ECO:0000313" key="3">
    <source>
        <dbReference type="Proteomes" id="UP001066276"/>
    </source>
</evidence>
<keyword evidence="3" id="KW-1185">Reference proteome</keyword>
<reference evidence="2" key="1">
    <citation type="journal article" date="2022" name="bioRxiv">
        <title>Sequencing and chromosome-scale assembly of the giantPleurodeles waltlgenome.</title>
        <authorList>
            <person name="Brown T."/>
            <person name="Elewa A."/>
            <person name="Iarovenko S."/>
            <person name="Subramanian E."/>
            <person name="Araus A.J."/>
            <person name="Petzold A."/>
            <person name="Susuki M."/>
            <person name="Suzuki K.-i.T."/>
            <person name="Hayashi T."/>
            <person name="Toyoda A."/>
            <person name="Oliveira C."/>
            <person name="Osipova E."/>
            <person name="Leigh N.D."/>
            <person name="Simon A."/>
            <person name="Yun M.H."/>
        </authorList>
    </citation>
    <scope>NUCLEOTIDE SEQUENCE</scope>
    <source>
        <strain evidence="2">20211129_DDA</strain>
        <tissue evidence="2">Liver</tissue>
    </source>
</reference>
<dbReference type="Proteomes" id="UP001066276">
    <property type="component" value="Chromosome 9"/>
</dbReference>
<dbReference type="EMBL" id="JANPWB010000013">
    <property type="protein sequence ID" value="KAJ1107965.1"/>
    <property type="molecule type" value="Genomic_DNA"/>
</dbReference>
<proteinExistence type="predicted"/>
<name>A0AAV7MZ06_PLEWA</name>
<gene>
    <name evidence="2" type="ORF">NDU88_005350</name>
</gene>
<evidence type="ECO:0000313" key="2">
    <source>
        <dbReference type="EMBL" id="KAJ1107965.1"/>
    </source>
</evidence>
<sequence length="68" mass="6901">MAGALHMKKLAGSLWGWPLPGGEAPISDQATPGPKAVNIGARGGWRPRPSDFKMAGAPGPAGLERSPA</sequence>
<evidence type="ECO:0000256" key="1">
    <source>
        <dbReference type="SAM" id="MobiDB-lite"/>
    </source>
</evidence>
<protein>
    <submittedName>
        <fullName evidence="2">Uncharacterized protein</fullName>
    </submittedName>
</protein>
<feature type="region of interest" description="Disordered" evidence="1">
    <location>
        <begin position="24"/>
        <end position="68"/>
    </location>
</feature>
<comment type="caution">
    <text evidence="2">The sequence shown here is derived from an EMBL/GenBank/DDBJ whole genome shotgun (WGS) entry which is preliminary data.</text>
</comment>